<keyword evidence="3" id="KW-1185">Reference proteome</keyword>
<feature type="domain" description="F-box" evidence="1">
    <location>
        <begin position="47"/>
        <end position="97"/>
    </location>
</feature>
<dbReference type="RefSeq" id="XP_047780990.1">
    <property type="nucleotide sequence ID" value="XM_047923153.1"/>
</dbReference>
<dbReference type="InterPro" id="IPR036047">
    <property type="entry name" value="F-box-like_dom_sf"/>
</dbReference>
<dbReference type="SUPFAM" id="SSF81383">
    <property type="entry name" value="F-box domain"/>
    <property type="match status" value="1"/>
</dbReference>
<protein>
    <recommendedName>
        <fullName evidence="1">F-box domain-containing protein</fullName>
    </recommendedName>
</protein>
<dbReference type="EMBL" id="JADCUA010000006">
    <property type="protein sequence ID" value="KAH9839235.1"/>
    <property type="molecule type" value="Genomic_DNA"/>
</dbReference>
<evidence type="ECO:0000313" key="3">
    <source>
        <dbReference type="Proteomes" id="UP000814176"/>
    </source>
</evidence>
<dbReference type="InterPro" id="IPR001810">
    <property type="entry name" value="F-box_dom"/>
</dbReference>
<accession>A0ABQ8KLT1</accession>
<dbReference type="SMART" id="SM00256">
    <property type="entry name" value="FBOX"/>
    <property type="match status" value="1"/>
</dbReference>
<name>A0ABQ8KLT1_9APHY</name>
<proteinExistence type="predicted"/>
<dbReference type="Proteomes" id="UP000814176">
    <property type="component" value="Unassembled WGS sequence"/>
</dbReference>
<reference evidence="2 3" key="1">
    <citation type="journal article" date="2021" name="Environ. Microbiol.">
        <title>Gene family expansions and transcriptome signatures uncover fungal adaptations to wood decay.</title>
        <authorList>
            <person name="Hage H."/>
            <person name="Miyauchi S."/>
            <person name="Viragh M."/>
            <person name="Drula E."/>
            <person name="Min B."/>
            <person name="Chaduli D."/>
            <person name="Navarro D."/>
            <person name="Favel A."/>
            <person name="Norest M."/>
            <person name="Lesage-Meessen L."/>
            <person name="Balint B."/>
            <person name="Merenyi Z."/>
            <person name="de Eugenio L."/>
            <person name="Morin E."/>
            <person name="Martinez A.T."/>
            <person name="Baldrian P."/>
            <person name="Stursova M."/>
            <person name="Martinez M.J."/>
            <person name="Novotny C."/>
            <person name="Magnuson J.K."/>
            <person name="Spatafora J.W."/>
            <person name="Maurice S."/>
            <person name="Pangilinan J."/>
            <person name="Andreopoulos W."/>
            <person name="LaButti K."/>
            <person name="Hundley H."/>
            <person name="Na H."/>
            <person name="Kuo A."/>
            <person name="Barry K."/>
            <person name="Lipzen A."/>
            <person name="Henrissat B."/>
            <person name="Riley R."/>
            <person name="Ahrendt S."/>
            <person name="Nagy L.G."/>
            <person name="Grigoriev I.V."/>
            <person name="Martin F."/>
            <person name="Rosso M.N."/>
        </authorList>
    </citation>
    <scope>NUCLEOTIDE SEQUENCE [LARGE SCALE GENOMIC DNA]</scope>
    <source>
        <strain evidence="2 3">CIRM-BRFM 1785</strain>
    </source>
</reference>
<dbReference type="CDD" id="cd09917">
    <property type="entry name" value="F-box_SF"/>
    <property type="match status" value="1"/>
</dbReference>
<evidence type="ECO:0000313" key="2">
    <source>
        <dbReference type="EMBL" id="KAH9839235.1"/>
    </source>
</evidence>
<evidence type="ECO:0000259" key="1">
    <source>
        <dbReference type="PROSITE" id="PS50181"/>
    </source>
</evidence>
<gene>
    <name evidence="2" type="ORF">C8Q71DRAFT_748688</name>
</gene>
<dbReference type="GeneID" id="72003885"/>
<sequence>MTESTIRPLKRTRVAGESSLNTAQLVAHSETTNLSTQTSNSSNAHTKSMLVAVPLDIIHEIFGYLDSIDLLNLARTNKQLRDFLMSRKKTKAMWRVARQNLNIEGLPDCPIYMSEPAYANITFGHYCHKCLRLGLHEVVWEFSARYCAECLKSHEVTWPEMYTDIYFTRVLGDRSQFKWTHYLVCYSPDGTRKLYPCSAREKLVREITERTEDEDAMDAYLVDTRDLVETIQSQAREYHDWYKSTLSKRLQNIVAKLREEGWGADLNKMSEEDFAPLRSYPNVTILKPLTNDEWHDIRGHIIAGLEQYREARIRRERPAILRARLSDLRRVVCELQLGTRGYRTPETEYGPQFADIALMPEFRALVEASIDVEIKRSTFRGVCSQLPALFARFNTNRPAILAGMFSQRIGRPTSPTGCTKILDLAIAWFHCDGCKRYLHSPGVFAHQCQRPHYRDTEREEFDDPYVYDVAVASTFHAWSTTKLRPVLEEDLGALRSLIASCGLDPDRATAKDMDAHDARVTCNEIPVPWARKSEGRLVMTWRRAVSSSLMYCSHCEHL</sequence>
<comment type="caution">
    <text evidence="2">The sequence shown here is derived from an EMBL/GenBank/DDBJ whole genome shotgun (WGS) entry which is preliminary data.</text>
</comment>
<dbReference type="PROSITE" id="PS50181">
    <property type="entry name" value="FBOX"/>
    <property type="match status" value="1"/>
</dbReference>
<organism evidence="2 3">
    <name type="scientific">Rhodofomes roseus</name>
    <dbReference type="NCBI Taxonomy" id="34475"/>
    <lineage>
        <taxon>Eukaryota</taxon>
        <taxon>Fungi</taxon>
        <taxon>Dikarya</taxon>
        <taxon>Basidiomycota</taxon>
        <taxon>Agaricomycotina</taxon>
        <taxon>Agaricomycetes</taxon>
        <taxon>Polyporales</taxon>
        <taxon>Rhodofomes</taxon>
    </lineage>
</organism>
<dbReference type="Pfam" id="PF00646">
    <property type="entry name" value="F-box"/>
    <property type="match status" value="1"/>
</dbReference>